<dbReference type="SUPFAM" id="SSF140990">
    <property type="entry name" value="FtsH protease domain-like"/>
    <property type="match status" value="1"/>
</dbReference>
<dbReference type="Proteomes" id="UP000179769">
    <property type="component" value="Unassembled WGS sequence"/>
</dbReference>
<dbReference type="GO" id="GO:0005524">
    <property type="term" value="F:ATP binding"/>
    <property type="evidence" value="ECO:0007669"/>
    <property type="project" value="InterPro"/>
</dbReference>
<dbReference type="OrthoDB" id="3638404at2"/>
<dbReference type="Gene3D" id="1.20.58.760">
    <property type="entry name" value="Peptidase M41"/>
    <property type="match status" value="1"/>
</dbReference>
<dbReference type="GO" id="GO:0004176">
    <property type="term" value="F:ATP-dependent peptidase activity"/>
    <property type="evidence" value="ECO:0007669"/>
    <property type="project" value="InterPro"/>
</dbReference>
<keyword evidence="2" id="KW-1185">Reference proteome</keyword>
<evidence type="ECO:0008006" key="3">
    <source>
        <dbReference type="Google" id="ProtNLM"/>
    </source>
</evidence>
<proteinExistence type="predicted"/>
<gene>
    <name evidence="1" type="ORF">BBK14_13560</name>
</gene>
<dbReference type="GO" id="GO:0004222">
    <property type="term" value="F:metalloendopeptidase activity"/>
    <property type="evidence" value="ECO:0007669"/>
    <property type="project" value="InterPro"/>
</dbReference>
<organism evidence="1 2">
    <name type="scientific">Parafrankia soli</name>
    <dbReference type="NCBI Taxonomy" id="2599596"/>
    <lineage>
        <taxon>Bacteria</taxon>
        <taxon>Bacillati</taxon>
        <taxon>Actinomycetota</taxon>
        <taxon>Actinomycetes</taxon>
        <taxon>Frankiales</taxon>
        <taxon>Frankiaceae</taxon>
        <taxon>Parafrankia</taxon>
    </lineage>
</organism>
<name>A0A1S1QYC2_9ACTN</name>
<protein>
    <recommendedName>
        <fullName evidence="3">Peptidase M41 domain-containing protein</fullName>
    </recommendedName>
</protein>
<dbReference type="GO" id="GO:0006508">
    <property type="term" value="P:proteolysis"/>
    <property type="evidence" value="ECO:0007669"/>
    <property type="project" value="InterPro"/>
</dbReference>
<reference evidence="2" key="1">
    <citation type="submission" date="2016-07" db="EMBL/GenBank/DDBJ databases">
        <title>Frankia sp. NRRL B-16219 Genome sequencing.</title>
        <authorList>
            <person name="Ghodhbane-Gtari F."/>
            <person name="Swanson E."/>
            <person name="Gueddou A."/>
            <person name="Louati M."/>
            <person name="Nouioui I."/>
            <person name="Hezbri K."/>
            <person name="Abebe-Akele F."/>
            <person name="Simpson S."/>
            <person name="Morris K."/>
            <person name="Thomas K."/>
            <person name="Gtari M."/>
            <person name="Tisa L.S."/>
        </authorList>
    </citation>
    <scope>NUCLEOTIDE SEQUENCE [LARGE SCALE GENOMIC DNA]</scope>
    <source>
        <strain evidence="2">NRRL B-16219</strain>
    </source>
</reference>
<dbReference type="EMBL" id="MAXA01000091">
    <property type="protein sequence ID" value="OHV39693.1"/>
    <property type="molecule type" value="Genomic_DNA"/>
</dbReference>
<accession>A0A1S1QYC2</accession>
<dbReference type="RefSeq" id="WP_071061062.1">
    <property type="nucleotide sequence ID" value="NZ_MAXA01000091.1"/>
</dbReference>
<sequence length="127" mass="13973">MSKDHRRIVAVHEAGHWLAAREYAARGVQATLTTTPRGGARGITTLRRWRGSDLQFVAYTLAGATAARLITGDAGLHGSDDLQVARTVCRNIHADISDAEHLAATLVRTHRRHIERAARQLYDTGRI</sequence>
<comment type="caution">
    <text evidence="1">The sequence shown here is derived from an EMBL/GenBank/DDBJ whole genome shotgun (WGS) entry which is preliminary data.</text>
</comment>
<dbReference type="InterPro" id="IPR037219">
    <property type="entry name" value="Peptidase_M41-like"/>
</dbReference>
<dbReference type="AlphaFoldDB" id="A0A1S1QYC2"/>
<evidence type="ECO:0000313" key="1">
    <source>
        <dbReference type="EMBL" id="OHV39693.1"/>
    </source>
</evidence>
<evidence type="ECO:0000313" key="2">
    <source>
        <dbReference type="Proteomes" id="UP000179769"/>
    </source>
</evidence>